<name>A0A8S1VXW8_PAROT</name>
<evidence type="ECO:0008006" key="3">
    <source>
        <dbReference type="Google" id="ProtNLM"/>
    </source>
</evidence>
<dbReference type="OMA" id="IILYCQD"/>
<accession>A0A8S1VXW8</accession>
<proteinExistence type="predicted"/>
<protein>
    <recommendedName>
        <fullName evidence="3">WD40-repeat-containing domain</fullName>
    </recommendedName>
</protein>
<comment type="caution">
    <text evidence="1">The sequence shown here is derived from an EMBL/GenBank/DDBJ whole genome shotgun (WGS) entry which is preliminary data.</text>
</comment>
<dbReference type="EMBL" id="CAJJDP010000076">
    <property type="protein sequence ID" value="CAD8181447.1"/>
    <property type="molecule type" value="Genomic_DNA"/>
</dbReference>
<dbReference type="AlphaFoldDB" id="A0A8S1VXW8"/>
<organism evidence="1 2">
    <name type="scientific">Paramecium octaurelia</name>
    <dbReference type="NCBI Taxonomy" id="43137"/>
    <lineage>
        <taxon>Eukaryota</taxon>
        <taxon>Sar</taxon>
        <taxon>Alveolata</taxon>
        <taxon>Ciliophora</taxon>
        <taxon>Intramacronucleata</taxon>
        <taxon>Oligohymenophorea</taxon>
        <taxon>Peniculida</taxon>
        <taxon>Parameciidae</taxon>
        <taxon>Paramecium</taxon>
    </lineage>
</organism>
<dbReference type="OrthoDB" id="315700at2759"/>
<sequence>MDQDHFKHILCETHKLPINRIIKEKKEKSSKRALCFKCDGQGESIFKIYQILDTLQVIFLPVHQTYNKFRNRLQALKLEINKIIEKVCSSIEGTIDQSEFEVSKLEKYLNYQKNCREFTLDDLEIISDFIYNGEPEENPLVKSTKLARDFEKNWKNQLVILFETIIKLIKGPDYSYIPQIVKQNPQSEKKNDQIISSVLPLNIPLQQPSEQRSTIFGNSSLSYVKKKEFKTSLVSAAIFNSNGNMLFQGQYPYNCQNLEIKSVEQNFDIKNQQVQQDYDENMNQQATALTFNESNNLLFVGYENGNISTYQYTNNIWNKKDHCNAHNDRINFLIANQKHAQLISVVGYESIKCFHYQDSIKPSRKEIDSIYKISDVQINKESDYLFAIGDGELHIFNNSQDYFSQFQKISLENQKITCITTTRKQIYIGSDFGNIYIYEQNNNNLFEQVCTSNLIQKNLSQIKYNEENKLLIVLLDNQVSIHQKRSDNQFVQIQEITGEYSLICFQNNQKSSQIILYCQDQYMAFHYIMQRN</sequence>
<evidence type="ECO:0000313" key="1">
    <source>
        <dbReference type="EMBL" id="CAD8181447.1"/>
    </source>
</evidence>
<keyword evidence="2" id="KW-1185">Reference proteome</keyword>
<dbReference type="Proteomes" id="UP000683925">
    <property type="component" value="Unassembled WGS sequence"/>
</dbReference>
<reference evidence="1" key="1">
    <citation type="submission" date="2021-01" db="EMBL/GenBank/DDBJ databases">
        <authorList>
            <consortium name="Genoscope - CEA"/>
            <person name="William W."/>
        </authorList>
    </citation>
    <scope>NUCLEOTIDE SEQUENCE</scope>
</reference>
<gene>
    <name evidence="1" type="ORF">POCTA_138.1.T0770035</name>
</gene>
<evidence type="ECO:0000313" key="2">
    <source>
        <dbReference type="Proteomes" id="UP000683925"/>
    </source>
</evidence>